<proteinExistence type="inferred from homology"/>
<comment type="caution">
    <text evidence="3">The sequence shown here is derived from an EMBL/GenBank/DDBJ whole genome shotgun (WGS) entry which is preliminary data.</text>
</comment>
<gene>
    <name evidence="3" type="ORF">ENL91_05870</name>
</gene>
<name>A0A7J3V0Q5_9CREN</name>
<dbReference type="SUPFAM" id="SSF52833">
    <property type="entry name" value="Thioredoxin-like"/>
    <property type="match status" value="1"/>
</dbReference>
<evidence type="ECO:0000256" key="1">
    <source>
        <dbReference type="ARBA" id="ARBA00007787"/>
    </source>
</evidence>
<comment type="similarity">
    <text evidence="1">Belongs to the glutaredoxin family.</text>
</comment>
<evidence type="ECO:0000259" key="2">
    <source>
        <dbReference type="Pfam" id="PF13192"/>
    </source>
</evidence>
<feature type="domain" description="Thioredoxin-like fold" evidence="2">
    <location>
        <begin position="17"/>
        <end position="84"/>
    </location>
</feature>
<protein>
    <recommendedName>
        <fullName evidence="2">Thioredoxin-like fold domain-containing protein</fullName>
    </recommendedName>
</protein>
<sequence>MNVRFSIMVKVEFFTAEPPCAGCVELLRLADELAEKYGDRVEIIKHVGPCKEFDEYGLTVVPAVVFEGGRIMLMGVCPDMETLIASLKEMGV</sequence>
<dbReference type="AlphaFoldDB" id="A0A7J3V0Q5"/>
<dbReference type="Gene3D" id="3.40.30.10">
    <property type="entry name" value="Glutaredoxin"/>
    <property type="match status" value="1"/>
</dbReference>
<dbReference type="Pfam" id="PF13192">
    <property type="entry name" value="Thioredoxin_3"/>
    <property type="match status" value="1"/>
</dbReference>
<evidence type="ECO:0000313" key="3">
    <source>
        <dbReference type="EMBL" id="HHI49681.1"/>
    </source>
</evidence>
<accession>A0A7J3V0Q5</accession>
<reference evidence="3" key="1">
    <citation type="journal article" date="2020" name="mSystems">
        <title>Genome- and Community-Level Interaction Insights into Carbon Utilization and Element Cycling Functions of Hydrothermarchaeota in Hydrothermal Sediment.</title>
        <authorList>
            <person name="Zhou Z."/>
            <person name="Liu Y."/>
            <person name="Xu W."/>
            <person name="Pan J."/>
            <person name="Luo Z.H."/>
            <person name="Li M."/>
        </authorList>
    </citation>
    <scope>NUCLEOTIDE SEQUENCE [LARGE SCALE GENOMIC DNA]</scope>
    <source>
        <strain evidence="3">SpSt-1038</strain>
    </source>
</reference>
<dbReference type="InterPro" id="IPR036249">
    <property type="entry name" value="Thioredoxin-like_sf"/>
</dbReference>
<dbReference type="EMBL" id="DRVT01000069">
    <property type="protein sequence ID" value="HHI49681.1"/>
    <property type="molecule type" value="Genomic_DNA"/>
</dbReference>
<dbReference type="InterPro" id="IPR012336">
    <property type="entry name" value="Thioredoxin-like_fold"/>
</dbReference>
<organism evidence="3">
    <name type="scientific">Candidatus Methanosuratincola petrocarbonis</name>
    <name type="common">ex Vanwonterghem et al. 2016</name>
    <dbReference type="NCBI Taxonomy" id="1867261"/>
    <lineage>
        <taxon>Archaea</taxon>
        <taxon>Thermoproteota</taxon>
        <taxon>Methanosuratincolia</taxon>
        <taxon>Candidatus Methanomethylicales</taxon>
        <taxon>Candidatus Methanomethylicaceae</taxon>
        <taxon>Candidatus Methanosuratincola (ex Vanwonterghem et al. 2016)</taxon>
    </lineage>
</organism>